<gene>
    <name evidence="1" type="ORF">D9756_009549</name>
</gene>
<evidence type="ECO:0000313" key="1">
    <source>
        <dbReference type="EMBL" id="KAF5348530.1"/>
    </source>
</evidence>
<accession>A0A8H5CV55</accession>
<dbReference type="OrthoDB" id="10385020at2759"/>
<keyword evidence="2" id="KW-1185">Reference proteome</keyword>
<organism evidence="1 2">
    <name type="scientific">Leucocoprinus leucothites</name>
    <dbReference type="NCBI Taxonomy" id="201217"/>
    <lineage>
        <taxon>Eukaryota</taxon>
        <taxon>Fungi</taxon>
        <taxon>Dikarya</taxon>
        <taxon>Basidiomycota</taxon>
        <taxon>Agaricomycotina</taxon>
        <taxon>Agaricomycetes</taxon>
        <taxon>Agaricomycetidae</taxon>
        <taxon>Agaricales</taxon>
        <taxon>Agaricineae</taxon>
        <taxon>Agaricaceae</taxon>
        <taxon>Leucocoprinus</taxon>
    </lineage>
</organism>
<dbReference type="EMBL" id="JAACJO010000019">
    <property type="protein sequence ID" value="KAF5348530.1"/>
    <property type="molecule type" value="Genomic_DNA"/>
</dbReference>
<dbReference type="AlphaFoldDB" id="A0A8H5CV55"/>
<name>A0A8H5CV55_9AGAR</name>
<evidence type="ECO:0000313" key="2">
    <source>
        <dbReference type="Proteomes" id="UP000559027"/>
    </source>
</evidence>
<comment type="caution">
    <text evidence="1">The sequence shown here is derived from an EMBL/GenBank/DDBJ whole genome shotgun (WGS) entry which is preliminary data.</text>
</comment>
<dbReference type="Proteomes" id="UP000559027">
    <property type="component" value="Unassembled WGS sequence"/>
</dbReference>
<sequence length="513" mass="58656">MQSPIEESLAEFGRKYRTLFIIGEFECSGAPRAERLHGKGRLLLGDFVSGFYEILKATKSTVEVIQSLDLRAQNEIRITSQDEDTQRLCKTIWQELEQALANLRDTGGQKMEEFDRRMIKVIVNLSWLLAVIMLDLTNESFQYRDRDVTADVHKLIDRVNELALKETEDRPGSSEGTKGRIASMANSLRLAIRFSVEKTGNEISKTSPLDIAKTELKTAQEFFTMASEARSTIIQCSLDWSAVHRDIEDDHTAIIGEFLNEPIITPQLKVKIKREFTRLKEVLASSVQQMNSVYKDIDAQFGHGRGINERVNEFQRTVVQISNILKELLSAKKIVDKNQQETYLKEIYNLARISLDQLRMVERVFEEWIIYIRSRSTAPLPFIDDAFQLSTGTAESFEHRWVRSHARLDDILSTSKKRKQKKNDSEVLPITSSSEALRTLKELEQTLFAITGFSIRLPLDLLAYDRRPEDMPRVDSGLAIDPFAIAEQTAIKAYEVLKDEIAQLELFVDPTSD</sequence>
<protein>
    <submittedName>
        <fullName evidence="1">Uncharacterized protein</fullName>
    </submittedName>
</protein>
<proteinExistence type="predicted"/>
<reference evidence="1 2" key="1">
    <citation type="journal article" date="2020" name="ISME J.">
        <title>Uncovering the hidden diversity of litter-decomposition mechanisms in mushroom-forming fungi.</title>
        <authorList>
            <person name="Floudas D."/>
            <person name="Bentzer J."/>
            <person name="Ahren D."/>
            <person name="Johansson T."/>
            <person name="Persson P."/>
            <person name="Tunlid A."/>
        </authorList>
    </citation>
    <scope>NUCLEOTIDE SEQUENCE [LARGE SCALE GENOMIC DNA]</scope>
    <source>
        <strain evidence="1 2">CBS 146.42</strain>
    </source>
</reference>